<dbReference type="EMBL" id="JADYXP020000028">
    <property type="protein sequence ID" value="KAL0099469.1"/>
    <property type="molecule type" value="Genomic_DNA"/>
</dbReference>
<gene>
    <name evidence="1" type="ORF">PUN28_020177</name>
</gene>
<keyword evidence="2" id="KW-1185">Reference proteome</keyword>
<organism evidence="1 2">
    <name type="scientific">Cardiocondyla obscurior</name>
    <dbReference type="NCBI Taxonomy" id="286306"/>
    <lineage>
        <taxon>Eukaryota</taxon>
        <taxon>Metazoa</taxon>
        <taxon>Ecdysozoa</taxon>
        <taxon>Arthropoda</taxon>
        <taxon>Hexapoda</taxon>
        <taxon>Insecta</taxon>
        <taxon>Pterygota</taxon>
        <taxon>Neoptera</taxon>
        <taxon>Endopterygota</taxon>
        <taxon>Hymenoptera</taxon>
        <taxon>Apocrita</taxon>
        <taxon>Aculeata</taxon>
        <taxon>Formicoidea</taxon>
        <taxon>Formicidae</taxon>
        <taxon>Myrmicinae</taxon>
        <taxon>Cardiocondyla</taxon>
    </lineage>
</organism>
<sequence>MDAQTCALTICNFVPQVLRRRAIKLLSHIDLYTCTNIVSDIITLIHPINGSVRRPISRETFSCRTIDSISSILTILT</sequence>
<evidence type="ECO:0000313" key="1">
    <source>
        <dbReference type="EMBL" id="KAL0099469.1"/>
    </source>
</evidence>
<comment type="caution">
    <text evidence="1">The sequence shown here is derived from an EMBL/GenBank/DDBJ whole genome shotgun (WGS) entry which is preliminary data.</text>
</comment>
<accession>A0AAW2EAS6</accession>
<protein>
    <submittedName>
        <fullName evidence="1">Uncharacterized protein</fullName>
    </submittedName>
</protein>
<proteinExistence type="predicted"/>
<dbReference type="AlphaFoldDB" id="A0AAW2EAS6"/>
<dbReference type="Proteomes" id="UP001430953">
    <property type="component" value="Unassembled WGS sequence"/>
</dbReference>
<name>A0AAW2EAS6_9HYME</name>
<reference evidence="1 2" key="1">
    <citation type="submission" date="2023-03" db="EMBL/GenBank/DDBJ databases">
        <title>High recombination rates correlate with genetic variation in Cardiocondyla obscurior ants.</title>
        <authorList>
            <person name="Errbii M."/>
        </authorList>
    </citation>
    <scope>NUCLEOTIDE SEQUENCE [LARGE SCALE GENOMIC DNA]</scope>
    <source>
        <strain evidence="1">Alpha-2009</strain>
        <tissue evidence="1">Whole body</tissue>
    </source>
</reference>
<evidence type="ECO:0000313" key="2">
    <source>
        <dbReference type="Proteomes" id="UP001430953"/>
    </source>
</evidence>